<reference evidence="2" key="1">
    <citation type="submission" date="2016-11" db="EMBL/GenBank/DDBJ databases">
        <authorList>
            <person name="Varghese N."/>
            <person name="Submissions S."/>
        </authorList>
    </citation>
    <scope>NUCLEOTIDE SEQUENCE [LARGE SCALE GENOMIC DNA]</scope>
    <source>
        <strain evidence="2">USBA-503</strain>
    </source>
</reference>
<organism evidence="1 2">
    <name type="scientific">Alicyclobacillus tolerans</name>
    <dbReference type="NCBI Taxonomy" id="90970"/>
    <lineage>
        <taxon>Bacteria</taxon>
        <taxon>Bacillati</taxon>
        <taxon>Bacillota</taxon>
        <taxon>Bacilli</taxon>
        <taxon>Bacillales</taxon>
        <taxon>Alicyclobacillaceae</taxon>
        <taxon>Alicyclobacillus</taxon>
    </lineage>
</organism>
<dbReference type="EMBL" id="FRAF01000019">
    <property type="protein sequence ID" value="SHK67347.1"/>
    <property type="molecule type" value="Genomic_DNA"/>
</dbReference>
<evidence type="ECO:0000313" key="2">
    <source>
        <dbReference type="Proteomes" id="UP000184016"/>
    </source>
</evidence>
<proteinExistence type="predicted"/>
<dbReference type="AlphaFoldDB" id="A0A1M6UDV1"/>
<dbReference type="Proteomes" id="UP000184016">
    <property type="component" value="Unassembled WGS sequence"/>
</dbReference>
<name>A0A1M6UDV1_9BACL</name>
<gene>
    <name evidence="1" type="ORF">SAMN05443507_11953</name>
</gene>
<evidence type="ECO:0000313" key="1">
    <source>
        <dbReference type="EMBL" id="SHK67347.1"/>
    </source>
</evidence>
<protein>
    <submittedName>
        <fullName evidence="1">Uncharacterized protein</fullName>
    </submittedName>
</protein>
<sequence length="77" mass="9197">MYHYVSVNSTDRLCRNCYLTIQTQFFIPKCHIVCFNAHILRVSVFTNHKTYYSNSKHVYNMFKVSFYSPIDSLYALL</sequence>
<keyword evidence="2" id="KW-1185">Reference proteome</keyword>
<accession>A0A1M6UDV1</accession>